<dbReference type="Gene3D" id="3.40.50.880">
    <property type="match status" value="1"/>
</dbReference>
<proteinExistence type="predicted"/>
<accession>A0ABT6DK52</accession>
<dbReference type="Pfam" id="PF07722">
    <property type="entry name" value="Peptidase_C26"/>
    <property type="match status" value="1"/>
</dbReference>
<comment type="caution">
    <text evidence="1">The sequence shown here is derived from an EMBL/GenBank/DDBJ whole genome shotgun (WGS) entry which is preliminary data.</text>
</comment>
<sequence>MNRFIVVALFLMQLIASVSFAEDLRLFEWSPGNTLAPLILPVRATETPEQAAQRYLNGLSKNSDLMELFQGQLPDISLQGFKPLSDETRESRALMIANLPKDYTRNSQRVSNFKTIFQKGGQKSFILPINANLGLSLNETRDLFRMIAEHFPLLVAMGGDDVTPDLYKKENIHSRNTIPARDNFEVQLIKSYVAQEKGFLLGVCRGSQLSSVALGYSLIQDVPTQVGDKVAHGNDWHDIEVVKTKNNLLGSLLTEHSPGGSAKLYVNSLHHQSVIFKEGGPLEIAARAHDGVTEATEFKNGRGLLLQFHPELMNNLLGQKILWNVLQQKNRVMPGRCAKIFSL</sequence>
<dbReference type="SUPFAM" id="SSF52317">
    <property type="entry name" value="Class I glutamine amidotransferase-like"/>
    <property type="match status" value="1"/>
</dbReference>
<dbReference type="Proteomes" id="UP001152321">
    <property type="component" value="Unassembled WGS sequence"/>
</dbReference>
<dbReference type="EMBL" id="JANRMI010000003">
    <property type="protein sequence ID" value="MDG0816887.1"/>
    <property type="molecule type" value="Genomic_DNA"/>
</dbReference>
<protein>
    <submittedName>
        <fullName evidence="1">Gamma-glutamyl-gamma-aminobutyrate hydrolase family protein</fullName>
    </submittedName>
</protein>
<name>A0ABT6DK52_9BACT</name>
<dbReference type="PANTHER" id="PTHR43235:SF1">
    <property type="entry name" value="GLUTAMINE AMIDOTRANSFERASE PB2B2.05-RELATED"/>
    <property type="match status" value="1"/>
</dbReference>
<organism evidence="1 2">
    <name type="scientific">Bdellovibrio svalbardensis</name>
    <dbReference type="NCBI Taxonomy" id="2972972"/>
    <lineage>
        <taxon>Bacteria</taxon>
        <taxon>Pseudomonadati</taxon>
        <taxon>Bdellovibrionota</taxon>
        <taxon>Bdellovibrionia</taxon>
        <taxon>Bdellovibrionales</taxon>
        <taxon>Pseudobdellovibrionaceae</taxon>
        <taxon>Bdellovibrio</taxon>
    </lineage>
</organism>
<gene>
    <name evidence="1" type="ORF">NWE73_10960</name>
</gene>
<dbReference type="RefSeq" id="WP_277578364.1">
    <property type="nucleotide sequence ID" value="NZ_JANRMI010000003.1"/>
</dbReference>
<keyword evidence="1" id="KW-0378">Hydrolase</keyword>
<evidence type="ECO:0000313" key="2">
    <source>
        <dbReference type="Proteomes" id="UP001152321"/>
    </source>
</evidence>
<evidence type="ECO:0000313" key="1">
    <source>
        <dbReference type="EMBL" id="MDG0816887.1"/>
    </source>
</evidence>
<dbReference type="GO" id="GO:0016787">
    <property type="term" value="F:hydrolase activity"/>
    <property type="evidence" value="ECO:0007669"/>
    <property type="project" value="UniProtKB-KW"/>
</dbReference>
<dbReference type="InterPro" id="IPR029062">
    <property type="entry name" value="Class_I_gatase-like"/>
</dbReference>
<reference evidence="1" key="1">
    <citation type="submission" date="2022-08" db="EMBL/GenBank/DDBJ databases">
        <title>Novel Bdellovibrio Species Isolated from Svalbard: Designation Bdellovibrio svalbardensis.</title>
        <authorList>
            <person name="Mitchell R.J."/>
            <person name="Choi S.Y."/>
        </authorList>
    </citation>
    <scope>NUCLEOTIDE SEQUENCE</scope>
    <source>
        <strain evidence="1">PAP01</strain>
    </source>
</reference>
<keyword evidence="2" id="KW-1185">Reference proteome</keyword>
<dbReference type="PANTHER" id="PTHR43235">
    <property type="entry name" value="GLUTAMINE AMIDOTRANSFERASE PB2B2.05-RELATED"/>
    <property type="match status" value="1"/>
</dbReference>
<dbReference type="InterPro" id="IPR011697">
    <property type="entry name" value="Peptidase_C26"/>
</dbReference>
<dbReference type="InterPro" id="IPR044668">
    <property type="entry name" value="PuuD-like"/>
</dbReference>